<evidence type="ECO:0000313" key="1">
    <source>
        <dbReference type="EMBL" id="TNN37194.1"/>
    </source>
</evidence>
<dbReference type="EMBL" id="SRLO01001521">
    <property type="protein sequence ID" value="TNN37194.1"/>
    <property type="molecule type" value="Genomic_DNA"/>
</dbReference>
<accession>A0A4Z2F8S3</accession>
<sequence length="94" mass="10939">MTGLDCRVWYWVARQGLPIPRGRDKLTFGVHRVTWASSPYLRNKLNARMNCPPITIYLSHISPFEDFVVVWGHKRIKLVRKSKVATHRCVVGYS</sequence>
<keyword evidence="2" id="KW-1185">Reference proteome</keyword>
<protein>
    <submittedName>
        <fullName evidence="1">Uncharacterized protein</fullName>
    </submittedName>
</protein>
<dbReference type="AlphaFoldDB" id="A0A4Z2F8S3"/>
<reference evidence="1 2" key="1">
    <citation type="submission" date="2019-03" db="EMBL/GenBank/DDBJ databases">
        <title>First draft genome of Liparis tanakae, snailfish: a comprehensive survey of snailfish specific genes.</title>
        <authorList>
            <person name="Kim W."/>
            <person name="Song I."/>
            <person name="Jeong J.-H."/>
            <person name="Kim D."/>
            <person name="Kim S."/>
            <person name="Ryu S."/>
            <person name="Song J.Y."/>
            <person name="Lee S.K."/>
        </authorList>
    </citation>
    <scope>NUCLEOTIDE SEQUENCE [LARGE SCALE GENOMIC DNA]</scope>
    <source>
        <tissue evidence="1">Muscle</tissue>
    </source>
</reference>
<dbReference type="Proteomes" id="UP000314294">
    <property type="component" value="Unassembled WGS sequence"/>
</dbReference>
<proteinExistence type="predicted"/>
<organism evidence="1 2">
    <name type="scientific">Liparis tanakae</name>
    <name type="common">Tanaka's snailfish</name>
    <dbReference type="NCBI Taxonomy" id="230148"/>
    <lineage>
        <taxon>Eukaryota</taxon>
        <taxon>Metazoa</taxon>
        <taxon>Chordata</taxon>
        <taxon>Craniata</taxon>
        <taxon>Vertebrata</taxon>
        <taxon>Euteleostomi</taxon>
        <taxon>Actinopterygii</taxon>
        <taxon>Neopterygii</taxon>
        <taxon>Teleostei</taxon>
        <taxon>Neoteleostei</taxon>
        <taxon>Acanthomorphata</taxon>
        <taxon>Eupercaria</taxon>
        <taxon>Perciformes</taxon>
        <taxon>Cottioidei</taxon>
        <taxon>Cottales</taxon>
        <taxon>Liparidae</taxon>
        <taxon>Liparis</taxon>
    </lineage>
</organism>
<evidence type="ECO:0000313" key="2">
    <source>
        <dbReference type="Proteomes" id="UP000314294"/>
    </source>
</evidence>
<comment type="caution">
    <text evidence="1">The sequence shown here is derived from an EMBL/GenBank/DDBJ whole genome shotgun (WGS) entry which is preliminary data.</text>
</comment>
<gene>
    <name evidence="1" type="ORF">EYF80_052644</name>
</gene>
<name>A0A4Z2F8S3_9TELE</name>